<feature type="compositionally biased region" description="Polar residues" evidence="1">
    <location>
        <begin position="229"/>
        <end position="244"/>
    </location>
</feature>
<evidence type="ECO:0000313" key="2">
    <source>
        <dbReference type="EMBL" id="CAH1782270.1"/>
    </source>
</evidence>
<feature type="compositionally biased region" description="Basic and acidic residues" evidence="1">
    <location>
        <begin position="21"/>
        <end position="52"/>
    </location>
</feature>
<evidence type="ECO:0000256" key="1">
    <source>
        <dbReference type="SAM" id="MobiDB-lite"/>
    </source>
</evidence>
<feature type="non-terminal residue" evidence="2">
    <location>
        <position position="301"/>
    </location>
</feature>
<feature type="non-terminal residue" evidence="2">
    <location>
        <position position="1"/>
    </location>
</feature>
<feature type="compositionally biased region" description="Basic and acidic residues" evidence="1">
    <location>
        <begin position="60"/>
        <end position="79"/>
    </location>
</feature>
<dbReference type="Proteomes" id="UP000749559">
    <property type="component" value="Unassembled WGS sequence"/>
</dbReference>
<dbReference type="EMBL" id="CAIIXF020000004">
    <property type="protein sequence ID" value="CAH1782270.1"/>
    <property type="molecule type" value="Genomic_DNA"/>
</dbReference>
<organism evidence="2 3">
    <name type="scientific">Owenia fusiformis</name>
    <name type="common">Polychaete worm</name>
    <dbReference type="NCBI Taxonomy" id="6347"/>
    <lineage>
        <taxon>Eukaryota</taxon>
        <taxon>Metazoa</taxon>
        <taxon>Spiralia</taxon>
        <taxon>Lophotrochozoa</taxon>
        <taxon>Annelida</taxon>
        <taxon>Polychaeta</taxon>
        <taxon>Sedentaria</taxon>
        <taxon>Canalipalpata</taxon>
        <taxon>Sabellida</taxon>
        <taxon>Oweniida</taxon>
        <taxon>Oweniidae</taxon>
        <taxon>Owenia</taxon>
    </lineage>
</organism>
<keyword evidence="3" id="KW-1185">Reference proteome</keyword>
<dbReference type="AlphaFoldDB" id="A0A8S4NL40"/>
<reference evidence="2" key="1">
    <citation type="submission" date="2022-03" db="EMBL/GenBank/DDBJ databases">
        <authorList>
            <person name="Martin C."/>
        </authorList>
    </citation>
    <scope>NUCLEOTIDE SEQUENCE</scope>
</reference>
<protein>
    <submittedName>
        <fullName evidence="2">Uncharacterized protein</fullName>
    </submittedName>
</protein>
<evidence type="ECO:0000313" key="3">
    <source>
        <dbReference type="Proteomes" id="UP000749559"/>
    </source>
</evidence>
<proteinExistence type="predicted"/>
<comment type="caution">
    <text evidence="2">The sequence shown here is derived from an EMBL/GenBank/DDBJ whole genome shotgun (WGS) entry which is preliminary data.</text>
</comment>
<feature type="region of interest" description="Disordered" evidence="1">
    <location>
        <begin position="222"/>
        <end position="244"/>
    </location>
</feature>
<name>A0A8S4NL40_OWEFU</name>
<gene>
    <name evidence="2" type="ORF">OFUS_LOCUS8735</name>
</gene>
<sequence length="301" mass="35638">LSSAEIKDKIISISKHITARNDNDDLSKFEDEHLKNDDNHSKNDDNHLKYDDTLSEDDDNHSKYDHDHSKDIAHHKCDIPHPASNKANSKTENKKGDFNQTIFSMTITENGIEFFSDMKSEQFELKETIKEVTSYRKSSIVETKNLSDEEERRRKYIESNEGWVPYRKKKTTINSELPKHLTCKYCGKYANDTLAPKLNHAQHKRKTMYDLAMHNNGYEKGNPHRDENTPWNHPKNTPENTPWNHPKNTPENIPWNHHSHRPYQNNCDNKCREFRNRQPLQRHSLNIPNQTWLKWEEMKGR</sequence>
<accession>A0A8S4NL40</accession>
<feature type="region of interest" description="Disordered" evidence="1">
    <location>
        <begin position="21"/>
        <end position="95"/>
    </location>
</feature>